<accession>A0A6C0APN1</accession>
<proteinExistence type="predicted"/>
<protein>
    <submittedName>
        <fullName evidence="1">Uncharacterized protein</fullName>
    </submittedName>
</protein>
<organism evidence="1">
    <name type="scientific">viral metagenome</name>
    <dbReference type="NCBI Taxonomy" id="1070528"/>
    <lineage>
        <taxon>unclassified sequences</taxon>
        <taxon>metagenomes</taxon>
        <taxon>organismal metagenomes</taxon>
    </lineage>
</organism>
<evidence type="ECO:0000313" key="1">
    <source>
        <dbReference type="EMBL" id="QHS81787.1"/>
    </source>
</evidence>
<name>A0A6C0APN1_9ZZZZ</name>
<dbReference type="EMBL" id="MN740760">
    <property type="protein sequence ID" value="QHS81787.1"/>
    <property type="molecule type" value="Genomic_DNA"/>
</dbReference>
<dbReference type="AlphaFoldDB" id="A0A6C0APN1"/>
<sequence length="226" mass="25476">MSDTVHISAFQTQIHGTTILCQGPFPKSKQPPILESVQDLHHPFKRKVLLTNSPLNFSKHLSVPYDAVFQIREGADWSLALTYILHCPKDVLVVAEDLPIPEALWPKLHKSITFVHIVSTPLKNLKPYQTVFFAPVDDVATGFGDTVFKALQQTYRRSYTLQNFKEIVQELRIAGASLAWTRVGEGSNVDGQGSLYWYDPVLDQGSDMLSKGQLADLFSWLSFQFK</sequence>
<reference evidence="1" key="1">
    <citation type="journal article" date="2020" name="Nature">
        <title>Giant virus diversity and host interactions through global metagenomics.</title>
        <authorList>
            <person name="Schulz F."/>
            <person name="Roux S."/>
            <person name="Paez-Espino D."/>
            <person name="Jungbluth S."/>
            <person name="Walsh D.A."/>
            <person name="Denef V.J."/>
            <person name="McMahon K.D."/>
            <person name="Konstantinidis K.T."/>
            <person name="Eloe-Fadrosh E.A."/>
            <person name="Kyrpides N.C."/>
            <person name="Woyke T."/>
        </authorList>
    </citation>
    <scope>NUCLEOTIDE SEQUENCE</scope>
    <source>
        <strain evidence="1">GVMAG-S-1101164-72</strain>
    </source>
</reference>